<evidence type="ECO:0000256" key="2">
    <source>
        <dbReference type="ARBA" id="ARBA00023125"/>
    </source>
</evidence>
<evidence type="ECO:0000313" key="5">
    <source>
        <dbReference type="EMBL" id="NGO64057.1"/>
    </source>
</evidence>
<dbReference type="PANTHER" id="PTHR43537">
    <property type="entry name" value="TRANSCRIPTIONAL REGULATOR, GNTR FAMILY"/>
    <property type="match status" value="1"/>
</dbReference>
<dbReference type="InterPro" id="IPR011711">
    <property type="entry name" value="GntR_C"/>
</dbReference>
<comment type="caution">
    <text evidence="5">The sequence shown here is derived from an EMBL/GenBank/DDBJ whole genome shotgun (WGS) entry which is preliminary data.</text>
</comment>
<keyword evidence="3" id="KW-0804">Transcription</keyword>
<dbReference type="GO" id="GO:0003700">
    <property type="term" value="F:DNA-binding transcription factor activity"/>
    <property type="evidence" value="ECO:0007669"/>
    <property type="project" value="InterPro"/>
</dbReference>
<dbReference type="SMART" id="SM00895">
    <property type="entry name" value="FCD"/>
    <property type="match status" value="1"/>
</dbReference>
<dbReference type="Proteomes" id="UP000477849">
    <property type="component" value="Unassembled WGS sequence"/>
</dbReference>
<keyword evidence="2" id="KW-0238">DNA-binding</keyword>
<evidence type="ECO:0000256" key="3">
    <source>
        <dbReference type="ARBA" id="ARBA00023163"/>
    </source>
</evidence>
<dbReference type="InterPro" id="IPR036388">
    <property type="entry name" value="WH-like_DNA-bd_sf"/>
</dbReference>
<gene>
    <name evidence="5" type="ORF">G6N76_10260</name>
</gene>
<accession>A0A6M1S435</accession>
<dbReference type="SUPFAM" id="SSF46785">
    <property type="entry name" value="Winged helix' DNA-binding domain"/>
    <property type="match status" value="1"/>
</dbReference>
<dbReference type="InterPro" id="IPR008920">
    <property type="entry name" value="TF_FadR/GntR_C"/>
</dbReference>
<dbReference type="PROSITE" id="PS50949">
    <property type="entry name" value="HTH_GNTR"/>
    <property type="match status" value="1"/>
</dbReference>
<feature type="domain" description="HTH gntR-type" evidence="4">
    <location>
        <begin position="6"/>
        <end position="73"/>
    </location>
</feature>
<dbReference type="GO" id="GO:0003677">
    <property type="term" value="F:DNA binding"/>
    <property type="evidence" value="ECO:0007669"/>
    <property type="project" value="UniProtKB-KW"/>
</dbReference>
<organism evidence="5 6">
    <name type="scientific">Rhizobium daejeonense</name>
    <dbReference type="NCBI Taxonomy" id="240521"/>
    <lineage>
        <taxon>Bacteria</taxon>
        <taxon>Pseudomonadati</taxon>
        <taxon>Pseudomonadota</taxon>
        <taxon>Alphaproteobacteria</taxon>
        <taxon>Hyphomicrobiales</taxon>
        <taxon>Rhizobiaceae</taxon>
        <taxon>Rhizobium/Agrobacterium group</taxon>
        <taxon>Rhizobium</taxon>
    </lineage>
</organism>
<dbReference type="RefSeq" id="WP_163905499.1">
    <property type="nucleotide sequence ID" value="NZ_CP048427.1"/>
</dbReference>
<evidence type="ECO:0000259" key="4">
    <source>
        <dbReference type="PROSITE" id="PS50949"/>
    </source>
</evidence>
<keyword evidence="1" id="KW-0805">Transcription regulation</keyword>
<sequence>MPKPAGSQSHLAYLTLEQLIVTLKLAPGALVNERQLIDLSGFGRTPVREAIQKLEWQGLIVVKPRVGLQISEIHNEDHQAIMAVRRRLEPYAARLVAENADVNHRTALVECAKAMTGAAAAGDFDAFFTADKQFDEIIEDACPNSFLISALEPLLSHSRRLWFAKATNSRMDRSVSLHVAVIRAIQQGDGNEAEAAMQALIDYLTEN</sequence>
<dbReference type="EMBL" id="JAAKZH010000003">
    <property type="protein sequence ID" value="NGO64057.1"/>
    <property type="molecule type" value="Genomic_DNA"/>
</dbReference>
<keyword evidence="6" id="KW-1185">Reference proteome</keyword>
<dbReference type="Pfam" id="PF07729">
    <property type="entry name" value="FCD"/>
    <property type="match status" value="1"/>
</dbReference>
<evidence type="ECO:0000256" key="1">
    <source>
        <dbReference type="ARBA" id="ARBA00023015"/>
    </source>
</evidence>
<dbReference type="Pfam" id="PF00392">
    <property type="entry name" value="GntR"/>
    <property type="match status" value="1"/>
</dbReference>
<name>A0A6M1S435_9HYPH</name>
<evidence type="ECO:0000313" key="6">
    <source>
        <dbReference type="Proteomes" id="UP000477849"/>
    </source>
</evidence>
<dbReference type="PRINTS" id="PR00035">
    <property type="entry name" value="HTHGNTR"/>
</dbReference>
<dbReference type="Gene3D" id="1.10.10.10">
    <property type="entry name" value="Winged helix-like DNA-binding domain superfamily/Winged helix DNA-binding domain"/>
    <property type="match status" value="1"/>
</dbReference>
<protein>
    <submittedName>
        <fullName evidence="5">GntR family transcriptional regulator</fullName>
    </submittedName>
</protein>
<dbReference type="AlphaFoldDB" id="A0A6M1S435"/>
<dbReference type="InterPro" id="IPR000524">
    <property type="entry name" value="Tscrpt_reg_HTH_GntR"/>
</dbReference>
<dbReference type="InterPro" id="IPR036390">
    <property type="entry name" value="WH_DNA-bd_sf"/>
</dbReference>
<reference evidence="5 6" key="1">
    <citation type="submission" date="2020-02" db="EMBL/GenBank/DDBJ databases">
        <title>Genome sequence of the type strain CCBAU10050 of Rhizobium daejeonense.</title>
        <authorList>
            <person name="Gao J."/>
            <person name="Sun J."/>
        </authorList>
    </citation>
    <scope>NUCLEOTIDE SEQUENCE [LARGE SCALE GENOMIC DNA]</scope>
    <source>
        <strain evidence="5 6">CCBAU10050</strain>
    </source>
</reference>
<dbReference type="SMART" id="SM00345">
    <property type="entry name" value="HTH_GNTR"/>
    <property type="match status" value="1"/>
</dbReference>
<dbReference type="PANTHER" id="PTHR43537:SF45">
    <property type="entry name" value="GNTR FAMILY REGULATORY PROTEIN"/>
    <property type="match status" value="1"/>
</dbReference>
<dbReference type="SUPFAM" id="SSF48008">
    <property type="entry name" value="GntR ligand-binding domain-like"/>
    <property type="match status" value="1"/>
</dbReference>
<dbReference type="Gene3D" id="1.20.120.530">
    <property type="entry name" value="GntR ligand-binding domain-like"/>
    <property type="match status" value="1"/>
</dbReference>
<proteinExistence type="predicted"/>